<evidence type="ECO:0000313" key="1">
    <source>
        <dbReference type="EMBL" id="QEG25154.1"/>
    </source>
</evidence>
<proteinExistence type="predicted"/>
<dbReference type="STRING" id="980251.GCA_001642875_03885"/>
<gene>
    <name evidence="1" type="ORF">MFFC18_50780</name>
</gene>
<dbReference type="RefSeq" id="WP_148619103.1">
    <property type="nucleotide sequence ID" value="NZ_CP042912.1"/>
</dbReference>
<keyword evidence="2" id="KW-1185">Reference proteome</keyword>
<dbReference type="AlphaFoldDB" id="A0A5B9PFR6"/>
<protein>
    <submittedName>
        <fullName evidence="1">Uncharacterized protein</fullName>
    </submittedName>
</protein>
<accession>A0A5B9PFR6</accession>
<dbReference type="OrthoDB" id="9981383at2"/>
<organism evidence="1 2">
    <name type="scientific">Mariniblastus fucicola</name>
    <dbReference type="NCBI Taxonomy" id="980251"/>
    <lineage>
        <taxon>Bacteria</taxon>
        <taxon>Pseudomonadati</taxon>
        <taxon>Planctomycetota</taxon>
        <taxon>Planctomycetia</taxon>
        <taxon>Pirellulales</taxon>
        <taxon>Pirellulaceae</taxon>
        <taxon>Mariniblastus</taxon>
    </lineage>
</organism>
<dbReference type="EMBL" id="CP042912">
    <property type="protein sequence ID" value="QEG25154.1"/>
    <property type="molecule type" value="Genomic_DNA"/>
</dbReference>
<name>A0A5B9PFR6_9BACT</name>
<sequence length="308" mass="34794">MKKVEKPAMVNNESLDISSVSGLFGFLDDNRPLPLIHLGDLFIKSPSSLVFAVISASCDLQFVPESVWRSRGVKKNEARIKLRDESVLLIPGTTREIDASPTSQIVTGLIRIKNGWYSIDWHRERVFSLPHSALRSILEDRGYEHSTRLQLDRAIELQQKCFAQLGRVGLAIQPPMQKEYQIRTFKWHEEAWVEFGKTSQIEAVAFHSSKKNVAVVKYDSLTRLRNSLQEDSNLASSLASLASIFVRLHKTPLVLPDKNKPGQLNLLIDREKKKVPKIGATLEEPNVKKKGIELMLMFVEKAGAINDE</sequence>
<dbReference type="Proteomes" id="UP000322214">
    <property type="component" value="Chromosome"/>
</dbReference>
<reference evidence="1 2" key="1">
    <citation type="submission" date="2019-08" db="EMBL/GenBank/DDBJ databases">
        <title>Deep-cultivation of Planctomycetes and their phenomic and genomic characterization uncovers novel biology.</title>
        <authorList>
            <person name="Wiegand S."/>
            <person name="Jogler M."/>
            <person name="Boedeker C."/>
            <person name="Pinto D."/>
            <person name="Vollmers J."/>
            <person name="Rivas-Marin E."/>
            <person name="Kohn T."/>
            <person name="Peeters S.H."/>
            <person name="Heuer A."/>
            <person name="Rast P."/>
            <person name="Oberbeckmann S."/>
            <person name="Bunk B."/>
            <person name="Jeske O."/>
            <person name="Meyerdierks A."/>
            <person name="Storesund J.E."/>
            <person name="Kallscheuer N."/>
            <person name="Luecker S."/>
            <person name="Lage O.M."/>
            <person name="Pohl T."/>
            <person name="Merkel B.J."/>
            <person name="Hornburger P."/>
            <person name="Mueller R.-W."/>
            <person name="Bruemmer F."/>
            <person name="Labrenz M."/>
            <person name="Spormann A.M."/>
            <person name="Op den Camp H."/>
            <person name="Overmann J."/>
            <person name="Amann R."/>
            <person name="Jetten M.S.M."/>
            <person name="Mascher T."/>
            <person name="Medema M.H."/>
            <person name="Devos D.P."/>
            <person name="Kaster A.-K."/>
            <person name="Ovreas L."/>
            <person name="Rohde M."/>
            <person name="Galperin M.Y."/>
            <person name="Jogler C."/>
        </authorList>
    </citation>
    <scope>NUCLEOTIDE SEQUENCE [LARGE SCALE GENOMIC DNA]</scope>
    <source>
        <strain evidence="1 2">FC18</strain>
    </source>
</reference>
<dbReference type="KEGG" id="mff:MFFC18_50780"/>
<evidence type="ECO:0000313" key="2">
    <source>
        <dbReference type="Proteomes" id="UP000322214"/>
    </source>
</evidence>